<keyword evidence="1" id="KW-0812">Transmembrane</keyword>
<proteinExistence type="predicted"/>
<reference evidence="3" key="1">
    <citation type="submission" date="2023-07" db="EMBL/GenBank/DDBJ databases">
        <title>Substrates and metabolic shifts associated with increased methane emissions in unrestored hypersaline salterns.</title>
        <authorList>
            <person name="Bueno De Mesquita C.P."/>
            <person name="Tringe S.G."/>
        </authorList>
    </citation>
    <scope>NUCLEOTIDE SEQUENCE [LARGE SCALE GENOMIC DNA]</scope>
    <source>
        <strain evidence="3">I4</strain>
    </source>
</reference>
<evidence type="ECO:0000313" key="3">
    <source>
        <dbReference type="Proteomes" id="UP001255917"/>
    </source>
</evidence>
<evidence type="ECO:0000256" key="1">
    <source>
        <dbReference type="SAM" id="Phobius"/>
    </source>
</evidence>
<feature type="transmembrane region" description="Helical" evidence="1">
    <location>
        <begin position="61"/>
        <end position="83"/>
    </location>
</feature>
<sequence>MQNDKIHESESHSQEDELGTFATSSPFTLANAFRSAAVLSVVAGVYLFFQALQAASIVGSAAYEVAGLRLGTTVVVTLCLLLGEKLCRFLDGCE</sequence>
<name>A0ABU3NDH1_9GAMM</name>
<dbReference type="Proteomes" id="UP001255917">
    <property type="component" value="Unassembled WGS sequence"/>
</dbReference>
<keyword evidence="3" id="KW-1185">Reference proteome</keyword>
<dbReference type="RefSeq" id="WP_315585960.1">
    <property type="nucleotide sequence ID" value="NZ_JAVXUR010000002.1"/>
</dbReference>
<keyword evidence="1" id="KW-1133">Transmembrane helix</keyword>
<gene>
    <name evidence="2" type="ORF">RSO68_07070</name>
</gene>
<evidence type="ECO:0000313" key="2">
    <source>
        <dbReference type="EMBL" id="MDT8879226.1"/>
    </source>
</evidence>
<keyword evidence="1" id="KW-0472">Membrane</keyword>
<evidence type="ECO:0008006" key="4">
    <source>
        <dbReference type="Google" id="ProtNLM"/>
    </source>
</evidence>
<organism evidence="2 3">
    <name type="scientific">Halomonas saccharevitans</name>
    <dbReference type="NCBI Taxonomy" id="416872"/>
    <lineage>
        <taxon>Bacteria</taxon>
        <taxon>Pseudomonadati</taxon>
        <taxon>Pseudomonadota</taxon>
        <taxon>Gammaproteobacteria</taxon>
        <taxon>Oceanospirillales</taxon>
        <taxon>Halomonadaceae</taxon>
        <taxon>Halomonas</taxon>
    </lineage>
</organism>
<protein>
    <recommendedName>
        <fullName evidence="4">EamA domain-containing protein</fullName>
    </recommendedName>
</protein>
<dbReference type="EMBL" id="JAVXUR010000002">
    <property type="protein sequence ID" value="MDT8879226.1"/>
    <property type="molecule type" value="Genomic_DNA"/>
</dbReference>
<comment type="caution">
    <text evidence="2">The sequence shown here is derived from an EMBL/GenBank/DDBJ whole genome shotgun (WGS) entry which is preliminary data.</text>
</comment>
<accession>A0ABU3NDH1</accession>
<feature type="transmembrane region" description="Helical" evidence="1">
    <location>
        <begin position="32"/>
        <end position="49"/>
    </location>
</feature>